<reference evidence="1 2" key="1">
    <citation type="journal article" date="2011" name="EMBO J.">
        <title>Structural diversity of bacterial flagellar motors.</title>
        <authorList>
            <person name="Chen S."/>
            <person name="Beeby M."/>
            <person name="Murphy G.E."/>
            <person name="Leadbetter J.R."/>
            <person name="Hendrixson D.R."/>
            <person name="Briegel A."/>
            <person name="Li Z."/>
            <person name="Shi J."/>
            <person name="Tocheva E.I."/>
            <person name="Muller A."/>
            <person name="Dobro M.J."/>
            <person name="Jensen G.J."/>
        </authorList>
    </citation>
    <scope>NUCLEOTIDE SEQUENCE [LARGE SCALE GENOMIC DNA]</scope>
    <source>
        <strain evidence="1 2">DSM 6540</strain>
    </source>
</reference>
<name>F7NID5_9FIRM</name>
<organism evidence="1 2">
    <name type="scientific">Acetonema longum DSM 6540</name>
    <dbReference type="NCBI Taxonomy" id="1009370"/>
    <lineage>
        <taxon>Bacteria</taxon>
        <taxon>Bacillati</taxon>
        <taxon>Bacillota</taxon>
        <taxon>Negativicutes</taxon>
        <taxon>Acetonemataceae</taxon>
        <taxon>Acetonema</taxon>
    </lineage>
</organism>
<sequence>MEEIMTVKIIADNKDLLKAVRSSLTALKALGSGIKTLSASVAGNRLGQLPASTEKAGEAAAGAGKGIQLLGQDLSGIAAMGDSVASALLAVGNVVNAVVGPILTLNAKVQESKTAFGNMLGSADTVEALADEMAAFTGQTGQGIEQLSTLAQKIPTAEILQQKLGSIAEQIVNITDVSADVDQTIQALVEGAHERFSNMLQQQSNNLNGVIDEVRNKAALIAQEISNPLVEFANHWSQGIQDASDKLQDLINGGISGDLAKQIIPDEWVERITDFTTGIQTLEGYVKEFDANAGNLLGTVFANWADEAKSLAPVLEGVINGISNLLQTADQLSTSIVDVATVIVKDFGEITTFVTNAMAGIGSTVAQFGEELWDAAISLLTPVKDLLGGLVNQIIGGLFGSGGLLGNLFGFASGGRVHGPGTGTSDSILARLSNGEWVMQAAAVQHYGPRMMDALNRMMIPRTAVPGFAAGGLAGADRLVVASFDPVNMVNLELVNLVDQGVFDRYLETSNGKRKVINLLSDKRDSVRKVLF</sequence>
<dbReference type="RefSeq" id="WP_004094925.1">
    <property type="nucleotide sequence ID" value="NZ_AFGF01000074.1"/>
</dbReference>
<keyword evidence="2" id="KW-1185">Reference proteome</keyword>
<dbReference type="EMBL" id="AFGF01000074">
    <property type="protein sequence ID" value="EGO64165.1"/>
    <property type="molecule type" value="Genomic_DNA"/>
</dbReference>
<evidence type="ECO:0000313" key="2">
    <source>
        <dbReference type="Proteomes" id="UP000003240"/>
    </source>
</evidence>
<dbReference type="eggNOG" id="COG5281">
    <property type="taxonomic scope" value="Bacteria"/>
</dbReference>
<proteinExistence type="predicted"/>
<dbReference type="STRING" id="1009370.ALO_09189"/>
<evidence type="ECO:0000313" key="1">
    <source>
        <dbReference type="EMBL" id="EGO64165.1"/>
    </source>
</evidence>
<protein>
    <submittedName>
        <fullName evidence="1">Uncharacterized protein</fullName>
    </submittedName>
</protein>
<gene>
    <name evidence="1" type="ORF">ALO_09189</name>
</gene>
<dbReference type="Gene3D" id="1.20.120.20">
    <property type="entry name" value="Apolipoprotein"/>
    <property type="match status" value="1"/>
</dbReference>
<dbReference type="AlphaFoldDB" id="F7NID5"/>
<accession>F7NID5</accession>
<comment type="caution">
    <text evidence="1">The sequence shown here is derived from an EMBL/GenBank/DDBJ whole genome shotgun (WGS) entry which is preliminary data.</text>
</comment>
<dbReference type="OrthoDB" id="1672042at2"/>
<dbReference type="Proteomes" id="UP000003240">
    <property type="component" value="Unassembled WGS sequence"/>
</dbReference>